<evidence type="ECO:0000313" key="1">
    <source>
        <dbReference type="EMBL" id="SFN19176.1"/>
    </source>
</evidence>
<gene>
    <name evidence="1" type="ORF">SAMN05216516_103194</name>
</gene>
<protein>
    <submittedName>
        <fullName evidence="1">Uncharacterized protein</fullName>
    </submittedName>
</protein>
<proteinExistence type="predicted"/>
<organism evidence="1 2">
    <name type="scientific">Izhakiella capsodis</name>
    <dbReference type="NCBI Taxonomy" id="1367852"/>
    <lineage>
        <taxon>Bacteria</taxon>
        <taxon>Pseudomonadati</taxon>
        <taxon>Pseudomonadota</taxon>
        <taxon>Gammaproteobacteria</taxon>
        <taxon>Enterobacterales</taxon>
        <taxon>Erwiniaceae</taxon>
        <taxon>Izhakiella</taxon>
    </lineage>
</organism>
<name>A0A1I4X1B3_9GAMM</name>
<dbReference type="AlphaFoldDB" id="A0A1I4X1B3"/>
<sequence length="262" mass="29300">MPQSGAMSAVQEDDHLTDMPGLYLNNVDLSKGCCSLIGNSIHQVTADHSTSLLLQLSRRHLSLSASGSIVMLKVMIAVMMAAGLTCQPVEAAEAAVSTGHDTFVNQIDRSLQLHKQDFLVTINQLPVALMEPWNAQLAVRLGTMYSSHYVGASPENSEYKFYRHRYEDFTLYTSNLDWDKQQRSIDSYRIAQITLLSPELMTARGIHIGSSEQALLQAYGAGVHERYNDVQRRTYHYHGMELVFTLQQRDVSGIALVWSGRH</sequence>
<keyword evidence="2" id="KW-1185">Reference proteome</keyword>
<dbReference type="Proteomes" id="UP000242222">
    <property type="component" value="Unassembled WGS sequence"/>
</dbReference>
<evidence type="ECO:0000313" key="2">
    <source>
        <dbReference type="Proteomes" id="UP000242222"/>
    </source>
</evidence>
<dbReference type="EMBL" id="FOVC01000003">
    <property type="protein sequence ID" value="SFN19176.1"/>
    <property type="molecule type" value="Genomic_DNA"/>
</dbReference>
<dbReference type="STRING" id="1367852.SAMN05216516_103194"/>
<reference evidence="2" key="1">
    <citation type="submission" date="2016-10" db="EMBL/GenBank/DDBJ databases">
        <authorList>
            <person name="Varghese N."/>
            <person name="Submissions S."/>
        </authorList>
    </citation>
    <scope>NUCLEOTIDE SEQUENCE [LARGE SCALE GENOMIC DNA]</scope>
    <source>
        <strain evidence="2">N6PO6</strain>
    </source>
</reference>
<accession>A0A1I4X1B3</accession>